<evidence type="ECO:0000313" key="8">
    <source>
        <dbReference type="Proteomes" id="UP000516370"/>
    </source>
</evidence>
<feature type="domain" description="Cadherin" evidence="6">
    <location>
        <begin position="2729"/>
        <end position="2832"/>
    </location>
</feature>
<keyword evidence="4" id="KW-0106">Calcium</keyword>
<sequence length="3168" mass="313028">MKSKPENTRQARKPLISALEPRLLLDGAAVATAVDVLTDSQFHDAFQTDASQQDTDTSVVMAPTEVRAADPTLNNGKKEVVFIEDNVADYQTLIDGIGAGVEVVLLDSTQDGLAQMALWAQSNSDYDAIHIISHGAEGQVNLGGFSLDNITVNTRSADLAQLGAALNEDGDLLLYGCGVASGEGQEFITALAQATQADVAASDDLTGAAVLGGDWILEKRSGVIETTDLSVGLADNYAYTLETVSFTSADANYTADTVTKTVESKQFTFSTSNTSTLGFDGGGLYGLVGPNSETQITIDVETGYSFDLTGVTELGGSSTVMVSYTNADGSTGGATAFDSAFPLNDVKQVVLTSTDYATFNDFLISDVKAIPVNNAPTITGAPADITVIEDTASNVDLSGVAFADSDGDNLTVTLTASAGTLTASSGGSVTVSNSGTGTLTLSGSAADINSYLDTTSNVQYTGASNASGDNAATLTIKANDGKTDSSISTVNIDITAVNDAPTAVSPTTGTVSTFDSANAVVATVGATDVDDSTLKYSIQSITLDSASQANDGSLFNFATAANTLTATNALRATTPSGLTAGTYIVTVVATDEAELSTTQEITITVTDTLMVTTANDTSENSDDAYNGTGYAAELADGGGLSLREALGLAEAGGKTIAFDTSLNGADISLDSNITVADGTVFQLADGTSFTISGSDLYLDGALTIDSGVGTTLTLSANLTDEDDGVSTLNKTGTGTLVLSGTNNTEVKGLDIISVTAGTLQISADANLGTGDVILSGGAIFDTLNNVLTAENAVDNIFSIEIGGATFNQTGSGHLELSDTVGGSGLLTKAGAGSMTFSAINEGFHGGVQINNGTVNAASEDESLGYAGTVTLNGGTLVISNDESFTNEIAVNADATISNSTNVTLNKVISGSGALTKAGAGTMTWSGINTHSGDLIVSAGALAVSGGSSIGDDSAVTVNSGATLSLIGGNETIGSLAGSGAVALTYGLTVGNAISTEFSGTISSTNASGITKVGTGKLTLSGENNYTGTTTVSAGTLSISRDSNLGSGQLILNGGILNLNAFSSTLDNAIVLGASVGTVSVTNGGTAVISGVISGDGNLSKIGGVNLTLSGNNTYTGTTSISGANGLSITGDSNLGSGQVILQTADTVLTITGATTIDNEILFNQNATISAANAVALNGVITGTGALTKSGAGVLTLSGNNADYSGDIFLSQGVIIAAHNNALGNTAGSTTVSSGSTLRVGNGLTLAENLTISGVGIDSSYGALKINEGTGSATVTGDITLAADSLIGAFNTGDSLTLSGVISGDFDLTKVGSGTLTLSGSNTHTGAVTVSGGTLALLGGSSIGDDSAVTVNSGTTLSLTGGNETIGSLSGSGAVALTYGLTVGNAINTAFTGVISSTNTSGITKVGSGTLALSGANTYTGATTVSAGKLLLQNGSAIADSSAVTISSGAELELRDSETVGSLAGAGSLTLNGGSLTTGGNNSDTTFSGVIEDGGNGGGLTKTGSGDFTLSGSNSYAGDTAVFGGSLSVSSDSNLGAGVLTLNGGTLNLIADGVHIDNAISVFSNNGQINVGASLTATLSGVVSGSGSLTKVGDGTLALSGTQTGTGEMSIIAGTLSVAGDANLLAGALTLNGGNLSVTGATTIDNAIDLSSAGSITNLDAVSLSGIISGVGDLTKLGVGTLTLSGTQTGTGAMTVSAGTLAVSGDANLLAGGLTLNNGTLTVTGSGVTIDNALTLGSSGGTVSNSNAVTLSGAITGTGDLSKTGAGVLTLSNTGNEAAWSGDISVTAGTLTVINDDVLSSGSINVTGGTLELGNSVNLDNAVTLGAGGVLLPASGKTATLSGNLALTSDATFNLGVNTNLTISGVISGDYGITKSGSASLHLTGNNTYTGATVINAGLVTAGTNTALGATESGTTVNSGGTLSFANGVNVAENLTIAGTGSSLNGALVMRSSGTATLTGAVTLSGDATVKASSSAYTLVLAGVISDGNNGYALSKTGTGTVTLSGINTYTGATNVSLGTLLVTGALNGTSAVTVSYDATLGASGNGNTGTIFAANSSNTVTVESGGTLSPGLTSSVGLMTINGNLDLQSGSTLRVDIAGTTAGSLYDVVDVRGSVSLAGALTVNHNYTPGNGDTYRIITNDSADAITGTFTGLAEAGTLTAGGNATVLTGYYAASDVAATTGGNDFMLRAPANEAPVITSGATGSVNENADVATVIYTAAATDADNNALSYSLTGDDVALLTIDSSTGVVTLKSSANYESKNTYSFNVVVTDNGTGNLTDTIAITVSVNDLNDNTPVITSSASGSVNENADTSTVIYTATGTDADGTAANNTLRYSLSGDDADHLTIDTTTGVVTLKAAADYETKSSYSFNVIATDNGAGNFNSGSLSVSKAIVVSVNDLNDNTPVMTSGASGSVNENADTSTVIYTATGTDADGTAANSTLVYSLSGDDADKLNINATTGEVTLKASADYETQTSYSFNVVATDNGAGNFNSGSLSTTQAVTVSVNDLNDNTPVITSGATGAVNENAATSTVIYTVTASDADGTTANNTLTYSLTGTDASLLDINASTGVVTLKASANFETKSSYSFNVVATDNGTGNLMDTQAVTVSVNDLNDNTPVITSGATGNVDENAATSTVIYTVTGTDADGTSTNNTLTYSLTGTDASLLDINASTGVVTLKASANFETKSSYSFNVVATDNGAGNFNSGSLSVSKAVTVSVNDLNDNVPVVTSATAGSVNENATTSTVIYTVTATDADGTTANNTLTYSLTGTDASLLDINASTGVVTLKASANFETKSSYSFNVVATDNGTGNLMDTQAVTVSVNDVNEAPIITGVLVNMSGTSGQIFTPVTLPANLFTDVDAGDQLVWSIENLPTGLVFNAVTRTISGTPQGGFEGTNRLQVVATDRSGSQVKVPVTLTLNPAPVSAPVSPVADAAPTVPVPTQSTSFTAPDVTTTSTALPTGVVETSGGSRGFTEVTASAGVSQIQPVAEAPVNNAPSVGQTAGSNTVVVSESRVAVNVGANGQVQVSEASGVSTNTTGLTVATIVPQGERVSITIADTSTVARYSGTLADGTQLPDWVEINPTTGEVTMTPPSGQGTITLKVNAVDADGNVRILEIEVDLESLPQTAPADTVTNVSPVFMSLDDQLAVAAEQYDDYGSGLMKLLAS</sequence>
<dbReference type="InterPro" id="IPR025592">
    <property type="entry name" value="DUF4347"/>
</dbReference>
<dbReference type="PROSITE" id="PS00232">
    <property type="entry name" value="CADHERIN_1"/>
    <property type="match status" value="4"/>
</dbReference>
<evidence type="ECO:0000256" key="1">
    <source>
        <dbReference type="ARBA" id="ARBA00004370"/>
    </source>
</evidence>
<proteinExistence type="predicted"/>
<reference evidence="7 8" key="1">
    <citation type="submission" date="2020-09" db="EMBL/GenBank/DDBJ databases">
        <title>Complete genome sequence of an Arctic sea ice bacterium Marinomonas arctica BSI20414.</title>
        <authorList>
            <person name="Liao L."/>
            <person name="Chen B."/>
        </authorList>
    </citation>
    <scope>NUCLEOTIDE SEQUENCE [LARGE SCALE GENOMIC DNA]</scope>
    <source>
        <strain evidence="7 8">BSI20414</strain>
    </source>
</reference>
<dbReference type="InterPro" id="IPR006644">
    <property type="entry name" value="Cadg"/>
</dbReference>
<gene>
    <name evidence="7" type="ORF">IBG28_13240</name>
</gene>
<dbReference type="GO" id="GO:0016477">
    <property type="term" value="P:cell migration"/>
    <property type="evidence" value="ECO:0007669"/>
    <property type="project" value="TreeGrafter"/>
</dbReference>
<keyword evidence="2" id="KW-0732">Signal</keyword>
<dbReference type="PANTHER" id="PTHR24027">
    <property type="entry name" value="CADHERIN-23"/>
    <property type="match status" value="1"/>
</dbReference>
<dbReference type="CDD" id="cd11304">
    <property type="entry name" value="Cadherin_repeat"/>
    <property type="match status" value="6"/>
</dbReference>
<protein>
    <submittedName>
        <fullName evidence="7">Cadherin domain-containing protein</fullName>
    </submittedName>
</protein>
<dbReference type="Gene3D" id="2.60.40.10">
    <property type="entry name" value="Immunoglobulins"/>
    <property type="match status" value="2"/>
</dbReference>
<dbReference type="SMART" id="SM00112">
    <property type="entry name" value="CA"/>
    <property type="match status" value="7"/>
</dbReference>
<dbReference type="RefSeq" id="WP_188322906.1">
    <property type="nucleotide sequence ID" value="NZ_BMLJ01000012.1"/>
</dbReference>
<dbReference type="Pfam" id="PF05345">
    <property type="entry name" value="He_PIG"/>
    <property type="match status" value="1"/>
</dbReference>
<dbReference type="Pfam" id="PF12951">
    <property type="entry name" value="PATR"/>
    <property type="match status" value="14"/>
</dbReference>
<dbReference type="InterPro" id="IPR039808">
    <property type="entry name" value="Cadherin"/>
</dbReference>
<evidence type="ECO:0000256" key="3">
    <source>
        <dbReference type="ARBA" id="ARBA00022737"/>
    </source>
</evidence>
<dbReference type="PANTHER" id="PTHR24027:SF438">
    <property type="entry name" value="CADHERIN 23"/>
    <property type="match status" value="1"/>
</dbReference>
<feature type="domain" description="Cadherin" evidence="6">
    <location>
        <begin position="2407"/>
        <end position="2516"/>
    </location>
</feature>
<dbReference type="GO" id="GO:0005509">
    <property type="term" value="F:calcium ion binding"/>
    <property type="evidence" value="ECO:0007669"/>
    <property type="project" value="InterPro"/>
</dbReference>
<dbReference type="InterPro" id="IPR013783">
    <property type="entry name" value="Ig-like_fold"/>
</dbReference>
<feature type="domain" description="Cadherin" evidence="6">
    <location>
        <begin position="2298"/>
        <end position="2407"/>
    </location>
</feature>
<dbReference type="InterPro" id="IPR002126">
    <property type="entry name" value="Cadherin-like_dom"/>
</dbReference>
<evidence type="ECO:0000313" key="7">
    <source>
        <dbReference type="EMBL" id="QNT04675.1"/>
    </source>
</evidence>
<dbReference type="Proteomes" id="UP000516370">
    <property type="component" value="Chromosome"/>
</dbReference>
<evidence type="ECO:0000256" key="2">
    <source>
        <dbReference type="ARBA" id="ARBA00022729"/>
    </source>
</evidence>
<feature type="domain" description="Cadherin" evidence="6">
    <location>
        <begin position="2524"/>
        <end position="2620"/>
    </location>
</feature>
<feature type="domain" description="Cadherin" evidence="6">
    <location>
        <begin position="2628"/>
        <end position="2729"/>
    </location>
</feature>
<dbReference type="SUPFAM" id="SSF51126">
    <property type="entry name" value="Pectin lyase-like"/>
    <property type="match status" value="4"/>
</dbReference>
<feature type="domain" description="Cadherin" evidence="6">
    <location>
        <begin position="2198"/>
        <end position="2298"/>
    </location>
</feature>
<dbReference type="GO" id="GO:0016342">
    <property type="term" value="C:catenin complex"/>
    <property type="evidence" value="ECO:0007669"/>
    <property type="project" value="TreeGrafter"/>
</dbReference>
<dbReference type="NCBIfam" id="TIGR02601">
    <property type="entry name" value="autotrns_rpt"/>
    <property type="match status" value="10"/>
</dbReference>
<dbReference type="SUPFAM" id="SSF49313">
    <property type="entry name" value="Cadherin-like"/>
    <property type="match status" value="9"/>
</dbReference>
<keyword evidence="3" id="KW-0677">Repeat</keyword>
<dbReference type="Pfam" id="PF00028">
    <property type="entry name" value="Cadherin"/>
    <property type="match status" value="6"/>
</dbReference>
<keyword evidence="8" id="KW-1185">Reference proteome</keyword>
<evidence type="ECO:0000256" key="5">
    <source>
        <dbReference type="ARBA" id="ARBA00023136"/>
    </source>
</evidence>
<dbReference type="GO" id="GO:0008013">
    <property type="term" value="F:beta-catenin binding"/>
    <property type="evidence" value="ECO:0007669"/>
    <property type="project" value="TreeGrafter"/>
</dbReference>
<organism evidence="7 8">
    <name type="scientific">Marinomonas arctica</name>
    <dbReference type="NCBI Taxonomy" id="383750"/>
    <lineage>
        <taxon>Bacteria</taxon>
        <taxon>Pseudomonadati</taxon>
        <taxon>Pseudomonadota</taxon>
        <taxon>Gammaproteobacteria</taxon>
        <taxon>Oceanospirillales</taxon>
        <taxon>Oceanospirillaceae</taxon>
        <taxon>Marinomonas</taxon>
    </lineage>
</organism>
<dbReference type="InterPro" id="IPR012332">
    <property type="entry name" value="Autotransporter_pectin_lyase_C"/>
</dbReference>
<dbReference type="EMBL" id="CP061081">
    <property type="protein sequence ID" value="QNT04675.1"/>
    <property type="molecule type" value="Genomic_DNA"/>
</dbReference>
<dbReference type="InterPro" id="IPR013425">
    <property type="entry name" value="Autotrns_rpt"/>
</dbReference>
<keyword evidence="5" id="KW-0472">Membrane</keyword>
<dbReference type="SMART" id="SM00736">
    <property type="entry name" value="CADG"/>
    <property type="match status" value="4"/>
</dbReference>
<dbReference type="InterPro" id="IPR011050">
    <property type="entry name" value="Pectin_lyase_fold/virulence"/>
</dbReference>
<accession>A0A7H1J2F9</accession>
<dbReference type="InterPro" id="IPR015919">
    <property type="entry name" value="Cadherin-like_sf"/>
</dbReference>
<dbReference type="FunFam" id="2.60.40.60:FF:000092">
    <property type="entry name" value="Protocadherin 8"/>
    <property type="match status" value="1"/>
</dbReference>
<dbReference type="Gene3D" id="2.60.40.60">
    <property type="entry name" value="Cadherins"/>
    <property type="match status" value="7"/>
</dbReference>
<evidence type="ECO:0000256" key="4">
    <source>
        <dbReference type="ARBA" id="ARBA00022837"/>
    </source>
</evidence>
<dbReference type="GO" id="GO:0045296">
    <property type="term" value="F:cadherin binding"/>
    <property type="evidence" value="ECO:0007669"/>
    <property type="project" value="TreeGrafter"/>
</dbReference>
<dbReference type="KEGG" id="mard:IBG28_13240"/>
<evidence type="ECO:0000259" key="6">
    <source>
        <dbReference type="PROSITE" id="PS50268"/>
    </source>
</evidence>
<dbReference type="PROSITE" id="PS50268">
    <property type="entry name" value="CADHERIN_2"/>
    <property type="match status" value="7"/>
</dbReference>
<dbReference type="Pfam" id="PF14252">
    <property type="entry name" value="DUF4347"/>
    <property type="match status" value="1"/>
</dbReference>
<dbReference type="PRINTS" id="PR00205">
    <property type="entry name" value="CADHERIN"/>
</dbReference>
<name>A0A7H1J2F9_9GAMM</name>
<dbReference type="GO" id="GO:0007156">
    <property type="term" value="P:homophilic cell adhesion via plasma membrane adhesion molecules"/>
    <property type="evidence" value="ECO:0007669"/>
    <property type="project" value="InterPro"/>
</dbReference>
<dbReference type="Gene3D" id="2.160.20.20">
    <property type="match status" value="3"/>
</dbReference>
<feature type="domain" description="Cadherin" evidence="6">
    <location>
        <begin position="503"/>
        <end position="607"/>
    </location>
</feature>
<comment type="subcellular location">
    <subcellularLocation>
        <location evidence="1">Membrane</location>
    </subcellularLocation>
</comment>
<dbReference type="InterPro" id="IPR020894">
    <property type="entry name" value="Cadherin_CS"/>
</dbReference>